<keyword evidence="3" id="KW-1185">Reference proteome</keyword>
<dbReference type="AlphaFoldDB" id="A0AAD5QJI1"/>
<dbReference type="EMBL" id="JAHQIW010002032">
    <property type="protein sequence ID" value="KAJ1354358.1"/>
    <property type="molecule type" value="Genomic_DNA"/>
</dbReference>
<protein>
    <submittedName>
        <fullName evidence="2">Uncharacterized protein</fullName>
    </submittedName>
</protein>
<sequence>MAGLNLTGHPRKGRSTTSSIAEDIQKIRCPIHPHPERSMYSMAKKLGINE</sequence>
<gene>
    <name evidence="2" type="ORF">KIN20_011272</name>
</gene>
<proteinExistence type="predicted"/>
<dbReference type="Proteomes" id="UP001196413">
    <property type="component" value="Unassembled WGS sequence"/>
</dbReference>
<feature type="region of interest" description="Disordered" evidence="1">
    <location>
        <begin position="1"/>
        <end position="24"/>
    </location>
</feature>
<organism evidence="2 3">
    <name type="scientific">Parelaphostrongylus tenuis</name>
    <name type="common">Meningeal worm</name>
    <dbReference type="NCBI Taxonomy" id="148309"/>
    <lineage>
        <taxon>Eukaryota</taxon>
        <taxon>Metazoa</taxon>
        <taxon>Ecdysozoa</taxon>
        <taxon>Nematoda</taxon>
        <taxon>Chromadorea</taxon>
        <taxon>Rhabditida</taxon>
        <taxon>Rhabditina</taxon>
        <taxon>Rhabditomorpha</taxon>
        <taxon>Strongyloidea</taxon>
        <taxon>Metastrongylidae</taxon>
        <taxon>Parelaphostrongylus</taxon>
    </lineage>
</organism>
<comment type="caution">
    <text evidence="2">The sequence shown here is derived from an EMBL/GenBank/DDBJ whole genome shotgun (WGS) entry which is preliminary data.</text>
</comment>
<name>A0AAD5QJI1_PARTN</name>
<evidence type="ECO:0000313" key="3">
    <source>
        <dbReference type="Proteomes" id="UP001196413"/>
    </source>
</evidence>
<evidence type="ECO:0000256" key="1">
    <source>
        <dbReference type="SAM" id="MobiDB-lite"/>
    </source>
</evidence>
<accession>A0AAD5QJI1</accession>
<evidence type="ECO:0000313" key="2">
    <source>
        <dbReference type="EMBL" id="KAJ1354358.1"/>
    </source>
</evidence>
<reference evidence="2" key="1">
    <citation type="submission" date="2021-06" db="EMBL/GenBank/DDBJ databases">
        <title>Parelaphostrongylus tenuis whole genome reference sequence.</title>
        <authorList>
            <person name="Garwood T.J."/>
            <person name="Larsen P.A."/>
            <person name="Fountain-Jones N.M."/>
            <person name="Garbe J.R."/>
            <person name="Macchietto M.G."/>
            <person name="Kania S.A."/>
            <person name="Gerhold R.W."/>
            <person name="Richards J.E."/>
            <person name="Wolf T.M."/>
        </authorList>
    </citation>
    <scope>NUCLEOTIDE SEQUENCE</scope>
    <source>
        <strain evidence="2">MNPRO001-30</strain>
        <tissue evidence="2">Meninges</tissue>
    </source>
</reference>